<dbReference type="PANTHER" id="PTHR31791">
    <property type="entry name" value="FRIGIDA-LIKE PROTEIN 3-RELATED"/>
    <property type="match status" value="1"/>
</dbReference>
<keyword evidence="8" id="KW-1185">Reference proteome</keyword>
<accession>A0A6A4LGL7</accession>
<dbReference type="Proteomes" id="UP000428333">
    <property type="component" value="Linkage Group LG07"/>
</dbReference>
<evidence type="ECO:0000256" key="4">
    <source>
        <dbReference type="ARBA" id="ARBA00023089"/>
    </source>
</evidence>
<dbReference type="InterPro" id="IPR012474">
    <property type="entry name" value="Frigida"/>
</dbReference>
<reference evidence="7 8" key="1">
    <citation type="journal article" date="2019" name="Genome Biol. Evol.">
        <title>The Rhododendron genome and chromosomal organization provide insight into shared whole-genome duplications across the heath family (Ericaceae).</title>
        <authorList>
            <person name="Soza V.L."/>
            <person name="Lindsley D."/>
            <person name="Waalkes A."/>
            <person name="Ramage E."/>
            <person name="Patwardhan R.P."/>
            <person name="Burton J.N."/>
            <person name="Adey A."/>
            <person name="Kumar A."/>
            <person name="Qiu R."/>
            <person name="Shendure J."/>
            <person name="Hall B."/>
        </authorList>
    </citation>
    <scope>NUCLEOTIDE SEQUENCE [LARGE SCALE GENOMIC DNA]</scope>
    <source>
        <strain evidence="7">RSF 1966-606</strain>
    </source>
</reference>
<keyword evidence="3 5" id="KW-0221">Differentiation</keyword>
<dbReference type="GO" id="GO:0009908">
    <property type="term" value="P:flower development"/>
    <property type="evidence" value="ECO:0007669"/>
    <property type="project" value="UniProtKB-KW"/>
</dbReference>
<feature type="compositionally biased region" description="Low complexity" evidence="6">
    <location>
        <begin position="844"/>
        <end position="859"/>
    </location>
</feature>
<evidence type="ECO:0000256" key="5">
    <source>
        <dbReference type="RuleBase" id="RU364012"/>
    </source>
</evidence>
<dbReference type="PANTHER" id="PTHR31791:SF47">
    <property type="entry name" value="INACTIVE FRIGIDA-LIKE PROTEIN 2"/>
    <property type="match status" value="1"/>
</dbReference>
<comment type="similarity">
    <text evidence="1 5">Belongs to the Frigida family.</text>
</comment>
<gene>
    <name evidence="7" type="ORF">C3L33_11539</name>
</gene>
<protein>
    <recommendedName>
        <fullName evidence="5">FRIGIDA-like protein</fullName>
    </recommendedName>
</protein>
<feature type="non-terminal residue" evidence="7">
    <location>
        <position position="1"/>
    </location>
</feature>
<evidence type="ECO:0000256" key="6">
    <source>
        <dbReference type="SAM" id="MobiDB-lite"/>
    </source>
</evidence>
<keyword evidence="4 5" id="KW-0287">Flowering</keyword>
<dbReference type="Pfam" id="PF07899">
    <property type="entry name" value="Frigida"/>
    <property type="match status" value="3"/>
</dbReference>
<feature type="compositionally biased region" description="Low complexity" evidence="6">
    <location>
        <begin position="81"/>
        <end position="91"/>
    </location>
</feature>
<feature type="region of interest" description="Disordered" evidence="6">
    <location>
        <begin position="809"/>
        <end position="861"/>
    </location>
</feature>
<comment type="caution">
    <text evidence="7">The sequence shown here is derived from an EMBL/GenBank/DDBJ whole genome shotgun (WGS) entry which is preliminary data.</text>
</comment>
<keyword evidence="2 5" id="KW-0217">Developmental protein</keyword>
<evidence type="ECO:0000313" key="8">
    <source>
        <dbReference type="Proteomes" id="UP000428333"/>
    </source>
</evidence>
<dbReference type="GO" id="GO:0030154">
    <property type="term" value="P:cell differentiation"/>
    <property type="evidence" value="ECO:0007669"/>
    <property type="project" value="UniProtKB-KW"/>
</dbReference>
<evidence type="ECO:0000256" key="1">
    <source>
        <dbReference type="ARBA" id="ARBA00008956"/>
    </source>
</evidence>
<evidence type="ECO:0000256" key="2">
    <source>
        <dbReference type="ARBA" id="ARBA00022473"/>
    </source>
</evidence>
<name>A0A6A4LGL7_9ERIC</name>
<evidence type="ECO:0000256" key="3">
    <source>
        <dbReference type="ARBA" id="ARBA00022782"/>
    </source>
</evidence>
<dbReference type="OrthoDB" id="1166059at2759"/>
<evidence type="ECO:0000313" key="7">
    <source>
        <dbReference type="EMBL" id="KAE9456502.1"/>
    </source>
</evidence>
<feature type="compositionally biased region" description="Polar residues" evidence="6">
    <location>
        <begin position="93"/>
        <end position="108"/>
    </location>
</feature>
<organism evidence="7 8">
    <name type="scientific">Rhododendron williamsianum</name>
    <dbReference type="NCBI Taxonomy" id="262921"/>
    <lineage>
        <taxon>Eukaryota</taxon>
        <taxon>Viridiplantae</taxon>
        <taxon>Streptophyta</taxon>
        <taxon>Embryophyta</taxon>
        <taxon>Tracheophyta</taxon>
        <taxon>Spermatophyta</taxon>
        <taxon>Magnoliopsida</taxon>
        <taxon>eudicotyledons</taxon>
        <taxon>Gunneridae</taxon>
        <taxon>Pentapetalae</taxon>
        <taxon>asterids</taxon>
        <taxon>Ericales</taxon>
        <taxon>Ericaceae</taxon>
        <taxon>Ericoideae</taxon>
        <taxon>Rhodoreae</taxon>
        <taxon>Rhododendron</taxon>
    </lineage>
</organism>
<proteinExistence type="inferred from homology"/>
<dbReference type="EMBL" id="QEFC01001721">
    <property type="protein sequence ID" value="KAE9456502.1"/>
    <property type="molecule type" value="Genomic_DNA"/>
</dbReference>
<feature type="compositionally biased region" description="Polar residues" evidence="6">
    <location>
        <begin position="815"/>
        <end position="829"/>
    </location>
</feature>
<feature type="region of interest" description="Disordered" evidence="6">
    <location>
        <begin position="73"/>
        <end position="134"/>
    </location>
</feature>
<dbReference type="AlphaFoldDB" id="A0A6A4LGL7"/>
<feature type="region of interest" description="Disordered" evidence="6">
    <location>
        <begin position="161"/>
        <end position="192"/>
    </location>
</feature>
<sequence length="924" mass="102428">MEDMETTLKTVSAELKLVDSKKENLRKAFQHLQSNHHPSSSLSFPALNALTWPDLDSHFSSLHSSLLSQFHLLQHQHQHQSRQQSPEQAQSHPCKQTPIQPSEPNPIQLQLEPPKANPIQSQLEPPKANPIQPTMQPYEAVPIQPTLQPSKASPIRQLSKPIPVQTQTGPPNKPLPNPRRSSSAIVLKDSSTHGSGTVYVGPELKFLCEKMDGPGLRDYVAENYSRVSELRAELAGALSGHAPDAAAMVLDAMEGFYWRSSCVVLLEVLTVLKLEIRGEVRERAEKLAAEWRGKVGGSAEGAKPMEAFAFLNLVAAFGLVGGVGFGWEDLVDFAARTAFYKRAAELFRVLGFGERMSGQCIEFPCKSLSCTSLAKANSPTLFGFVADLVLKLITKGQSHMAFKIIYEFELTDKFPLPTSACLERLCGGVQKACCENSPGWTLFSSISGMILFASVCQNKARNEEISALKFAIKVINAYNLESEYPKYNLVKRIEKLEKKKFASASLSKPQQQSKPQKLSGSKRFQTSGLAYVPNIKPTAQAEMKSFCEKMDGLGLRNYIAEQYREQTAIRIKLPHPLRHALRHAPDAAGMVLDAMEGFYSPNSKGDKDKVLRVVRIICVALLEELMGLKLEISAEVKGRAKKLAVEWRGKVNVDGENPLEAFGFLNLVGAFGLVNVFSTEDLVDIAVVVAKYEQATQLCRVLGFGDRISDLITKLISRGKQLEMIKFIFEFELTEKFPPVLVLNEYVESSKKLAVKIREDGCYSFDSLEEARTKEVSALKSAIEIIRVHKLESEYPKENLARRITELERERFSSGPASKPQQQSNPQRLSRNKRFRTTAPTGLASIPNSNAATTSASPAFQQSQLHPEGLLPDHPALGFPGNLMSTQQYAPPSESHTPAVYFDRPVAYGGYGFPHQHHPSYYPQ</sequence>